<dbReference type="SUPFAM" id="SSF51735">
    <property type="entry name" value="NAD(P)-binding Rossmann-fold domains"/>
    <property type="match status" value="1"/>
</dbReference>
<keyword evidence="2" id="KW-0560">Oxidoreductase</keyword>
<name>A0A7G1INC8_MYCKA</name>
<dbReference type="InterPro" id="IPR036291">
    <property type="entry name" value="NAD(P)-bd_dom_sf"/>
</dbReference>
<evidence type="ECO:0008006" key="6">
    <source>
        <dbReference type="Google" id="ProtNLM"/>
    </source>
</evidence>
<dbReference type="Gene3D" id="3.40.50.720">
    <property type="entry name" value="NAD(P)-binding Rossmann-like Domain"/>
    <property type="match status" value="1"/>
</dbReference>
<feature type="compositionally biased region" description="Basic and acidic residues" evidence="3">
    <location>
        <begin position="127"/>
        <end position="136"/>
    </location>
</feature>
<dbReference type="Proteomes" id="UP000516380">
    <property type="component" value="Chromosome"/>
</dbReference>
<dbReference type="GO" id="GO:0016491">
    <property type="term" value="F:oxidoreductase activity"/>
    <property type="evidence" value="ECO:0007669"/>
    <property type="project" value="UniProtKB-KW"/>
</dbReference>
<dbReference type="PANTHER" id="PTHR24320">
    <property type="entry name" value="RETINOL DEHYDROGENASE"/>
    <property type="match status" value="1"/>
</dbReference>
<evidence type="ECO:0000256" key="2">
    <source>
        <dbReference type="ARBA" id="ARBA00023002"/>
    </source>
</evidence>
<evidence type="ECO:0000313" key="4">
    <source>
        <dbReference type="EMBL" id="BCI90178.1"/>
    </source>
</evidence>
<evidence type="ECO:0000256" key="1">
    <source>
        <dbReference type="ARBA" id="ARBA00006484"/>
    </source>
</evidence>
<proteinExistence type="inferred from homology"/>
<accession>A0A7G1INC8</accession>
<evidence type="ECO:0000256" key="3">
    <source>
        <dbReference type="SAM" id="MobiDB-lite"/>
    </source>
</evidence>
<protein>
    <recommendedName>
        <fullName evidence="6">Short chain dehydrogenase family protein</fullName>
    </recommendedName>
</protein>
<sequence>MAIPRHDRGAKPWRAYGQSKLANLHFAVELHRRLTAVGLPVSSLVAHPGLSNTDLQTVSAAQSGGFSQRFFKNLAGAAGMSAANGARPCCGRRPTRRPAAGNFTLLVSLTTEPPCTPSADGAIAEPASRDHTLGGL</sequence>
<keyword evidence="5" id="KW-1185">Reference proteome</keyword>
<dbReference type="AlphaFoldDB" id="A0A7G1INC8"/>
<evidence type="ECO:0000313" key="5">
    <source>
        <dbReference type="Proteomes" id="UP000516380"/>
    </source>
</evidence>
<reference evidence="4 5" key="1">
    <citation type="submission" date="2020-07" db="EMBL/GenBank/DDBJ databases">
        <title>Mycobacterium kansasii (former subtype) with zoonotic potential isolated from diseased indoor pet cat, Japan.</title>
        <authorList>
            <person name="Fukano H."/>
            <person name="Terazono T."/>
            <person name="Hoshino Y."/>
        </authorList>
    </citation>
    <scope>NUCLEOTIDE SEQUENCE [LARGE SCALE GENOMIC DNA]</scope>
    <source>
        <strain evidence="4 5">Kuro-I</strain>
    </source>
</reference>
<dbReference type="PANTHER" id="PTHR24320:SF148">
    <property type="entry name" value="NAD(P)-BINDING ROSSMANN-FOLD SUPERFAMILY PROTEIN"/>
    <property type="match status" value="1"/>
</dbReference>
<organism evidence="4 5">
    <name type="scientific">Mycobacterium kansasii</name>
    <dbReference type="NCBI Taxonomy" id="1768"/>
    <lineage>
        <taxon>Bacteria</taxon>
        <taxon>Bacillati</taxon>
        <taxon>Actinomycetota</taxon>
        <taxon>Actinomycetes</taxon>
        <taxon>Mycobacteriales</taxon>
        <taxon>Mycobacteriaceae</taxon>
        <taxon>Mycobacterium</taxon>
    </lineage>
</organism>
<gene>
    <name evidence="4" type="ORF">NIIDMKKI_53840</name>
</gene>
<comment type="similarity">
    <text evidence="1">Belongs to the short-chain dehydrogenases/reductases (SDR) family.</text>
</comment>
<feature type="region of interest" description="Disordered" evidence="3">
    <location>
        <begin position="116"/>
        <end position="136"/>
    </location>
</feature>
<dbReference type="EMBL" id="AP023343">
    <property type="protein sequence ID" value="BCI90178.1"/>
    <property type="molecule type" value="Genomic_DNA"/>
</dbReference>